<dbReference type="PRINTS" id="PR01183">
    <property type="entry name" value="RIBORDTASEM1"/>
</dbReference>
<evidence type="ECO:0000313" key="10">
    <source>
        <dbReference type="Proteomes" id="UP000189369"/>
    </source>
</evidence>
<comment type="catalytic activity">
    <reaction evidence="6">
        <text>a 2'-deoxyribonucleoside 5'-diphosphate + [thioredoxin]-disulfide + H2O = a ribonucleoside 5'-diphosphate + [thioredoxin]-dithiol</text>
        <dbReference type="Rhea" id="RHEA:23252"/>
        <dbReference type="Rhea" id="RHEA-COMP:10698"/>
        <dbReference type="Rhea" id="RHEA-COMP:10700"/>
        <dbReference type="ChEBI" id="CHEBI:15377"/>
        <dbReference type="ChEBI" id="CHEBI:29950"/>
        <dbReference type="ChEBI" id="CHEBI:50058"/>
        <dbReference type="ChEBI" id="CHEBI:57930"/>
        <dbReference type="ChEBI" id="CHEBI:73316"/>
        <dbReference type="EC" id="1.17.4.1"/>
    </reaction>
</comment>
<comment type="similarity">
    <text evidence="6">Belongs to the ribonucleoside diphosphate reductase large chain family.</text>
</comment>
<dbReference type="OrthoDB" id="9762933at2"/>
<dbReference type="InterPro" id="IPR013509">
    <property type="entry name" value="RNR_lsu_N"/>
</dbReference>
<keyword evidence="5" id="KW-0170">Cobalt</keyword>
<dbReference type="EC" id="1.17.4.1" evidence="6"/>
<feature type="domain" description="Ribonucleotide reductase large subunit N-terminal" evidence="7">
    <location>
        <begin position="39"/>
        <end position="106"/>
    </location>
</feature>
<dbReference type="InterPro" id="IPR050862">
    <property type="entry name" value="RdRp_reductase_class-2"/>
</dbReference>
<organism evidence="9 10">
    <name type="scientific">Paenalcaligenes hominis</name>
    <dbReference type="NCBI Taxonomy" id="643674"/>
    <lineage>
        <taxon>Bacteria</taxon>
        <taxon>Pseudomonadati</taxon>
        <taxon>Pseudomonadota</taxon>
        <taxon>Betaproteobacteria</taxon>
        <taxon>Burkholderiales</taxon>
        <taxon>Alcaligenaceae</taxon>
        <taxon>Paenalcaligenes</taxon>
    </lineage>
</organism>
<keyword evidence="2" id="KW-0846">Cobalamin</keyword>
<dbReference type="AlphaFoldDB" id="A0A1U9JXD6"/>
<dbReference type="STRING" id="643674.PAEH1_00955"/>
<dbReference type="SUPFAM" id="SSF51998">
    <property type="entry name" value="PFL-like glycyl radical enzymes"/>
    <property type="match status" value="1"/>
</dbReference>
<dbReference type="GO" id="GO:0031419">
    <property type="term" value="F:cobalamin binding"/>
    <property type="evidence" value="ECO:0007669"/>
    <property type="project" value="UniProtKB-KW"/>
</dbReference>
<dbReference type="Gene3D" id="3.20.70.20">
    <property type="match status" value="1"/>
</dbReference>
<dbReference type="PANTHER" id="PTHR43371:SF1">
    <property type="entry name" value="RIBONUCLEOSIDE-DIPHOSPHATE REDUCTASE"/>
    <property type="match status" value="1"/>
</dbReference>
<comment type="function">
    <text evidence="6">Provides the precursors necessary for DNA synthesis. Catalyzes the biosynthesis of deoxyribonucleotides from the corresponding ribonucleotides.</text>
</comment>
<evidence type="ECO:0000256" key="4">
    <source>
        <dbReference type="ARBA" id="ARBA00023116"/>
    </source>
</evidence>
<dbReference type="InterPro" id="IPR000788">
    <property type="entry name" value="RNR_lg_C"/>
</dbReference>
<evidence type="ECO:0000256" key="6">
    <source>
        <dbReference type="RuleBase" id="RU003410"/>
    </source>
</evidence>
<dbReference type="Pfam" id="PF00317">
    <property type="entry name" value="Ribonuc_red_lgN"/>
    <property type="match status" value="1"/>
</dbReference>
<evidence type="ECO:0000256" key="1">
    <source>
        <dbReference type="ARBA" id="ARBA00001922"/>
    </source>
</evidence>
<keyword evidence="4 6" id="KW-0215">Deoxyribonucleotide synthesis</keyword>
<gene>
    <name evidence="9" type="ORF">PAEH1_00955</name>
</gene>
<feature type="domain" description="Ribonucleotide reductase large subunit C-terminal" evidence="8">
    <location>
        <begin position="237"/>
        <end position="401"/>
    </location>
</feature>
<dbReference type="GO" id="GO:0004748">
    <property type="term" value="F:ribonucleoside-diphosphate reductase activity, thioredoxin disulfide as acceptor"/>
    <property type="evidence" value="ECO:0007669"/>
    <property type="project" value="UniProtKB-EC"/>
</dbReference>
<evidence type="ECO:0000256" key="5">
    <source>
        <dbReference type="ARBA" id="ARBA00023285"/>
    </source>
</evidence>
<feature type="domain" description="Ribonucleotide reductase large subunit C-terminal" evidence="8">
    <location>
        <begin position="406"/>
        <end position="547"/>
    </location>
</feature>
<dbReference type="PANTHER" id="PTHR43371">
    <property type="entry name" value="VITAMIN B12-DEPENDENT RIBONUCLEOTIDE REDUCTASE"/>
    <property type="match status" value="1"/>
</dbReference>
<evidence type="ECO:0000259" key="7">
    <source>
        <dbReference type="Pfam" id="PF00317"/>
    </source>
</evidence>
<evidence type="ECO:0000256" key="2">
    <source>
        <dbReference type="ARBA" id="ARBA00022628"/>
    </source>
</evidence>
<dbReference type="Pfam" id="PF02867">
    <property type="entry name" value="Ribonuc_red_lgC"/>
    <property type="match status" value="3"/>
</dbReference>
<dbReference type="KEGG" id="phn:PAEH1_00955"/>
<dbReference type="GO" id="GO:0005524">
    <property type="term" value="F:ATP binding"/>
    <property type="evidence" value="ECO:0007669"/>
    <property type="project" value="InterPro"/>
</dbReference>
<comment type="cofactor">
    <cofactor evidence="1">
        <name>adenosylcob(III)alamin</name>
        <dbReference type="ChEBI" id="CHEBI:18408"/>
    </cofactor>
</comment>
<dbReference type="GO" id="GO:0009263">
    <property type="term" value="P:deoxyribonucleotide biosynthetic process"/>
    <property type="evidence" value="ECO:0007669"/>
    <property type="project" value="UniProtKB-KW"/>
</dbReference>
<protein>
    <recommendedName>
        <fullName evidence="6">Ribonucleoside-diphosphate reductase</fullName>
        <ecNumber evidence="6">1.17.4.1</ecNumber>
    </recommendedName>
</protein>
<dbReference type="EMBL" id="CP019697">
    <property type="protein sequence ID" value="AQS50463.1"/>
    <property type="molecule type" value="Genomic_DNA"/>
</dbReference>
<keyword evidence="3 6" id="KW-0560">Oxidoreductase</keyword>
<dbReference type="Proteomes" id="UP000189369">
    <property type="component" value="Chromosome"/>
</dbReference>
<proteinExistence type="inferred from homology"/>
<accession>A0A1U9JXD6</accession>
<evidence type="ECO:0000259" key="8">
    <source>
        <dbReference type="Pfam" id="PF02867"/>
    </source>
</evidence>
<reference evidence="9 10" key="1">
    <citation type="submission" date="2017-01" db="EMBL/GenBank/DDBJ databases">
        <title>Complete Genome Sequence of Paenalcaligenes hominis, Isolated from a paraplegic Patient with neurogenic bladder.</title>
        <authorList>
            <person name="Mukhopadhyay R."/>
            <person name="Joaquin J."/>
            <person name="Hogue R."/>
            <person name="Kilaru A."/>
            <person name="Jospin G."/>
            <person name="Mars K."/>
            <person name="Eisen J.A."/>
            <person name="Chaturvedi V."/>
        </authorList>
    </citation>
    <scope>NUCLEOTIDE SEQUENCE [LARGE SCALE GENOMIC DNA]</scope>
    <source>
        <strain evidence="9 10">15S00501</strain>
    </source>
</reference>
<evidence type="ECO:0000313" key="9">
    <source>
        <dbReference type="EMBL" id="AQS50463.1"/>
    </source>
</evidence>
<evidence type="ECO:0000256" key="3">
    <source>
        <dbReference type="ARBA" id="ARBA00023002"/>
    </source>
</evidence>
<feature type="domain" description="Ribonucleotide reductase large subunit C-terminal" evidence="8">
    <location>
        <begin position="110"/>
        <end position="230"/>
    </location>
</feature>
<sequence>MSFRQSGISEEKVQMFEQLSAERKHLQEIGHLPSWYITQGWQLFKEKYQYKDEPALLGRHRTIAKTLAQYMVGEEEKWEELFFNELWDGILSPATPALSNTGTDRGMNVSCSGQFIGDSVVSFYDGLKEMALLSKNGFGTSADFSSIRPRGAPITAGGEASGPIPVMEDFFTCASKISQGGNRRGAVAGYLDIEHPDWDEAVDLLMRDPDGKNFGWTVRDTFVEALKNGEPEAQRKFTRALYVKLVTGKGYFFFIDKANRQRPDMYKDHGLDVKATNLCTEIMLHSSEDYTYSCILASMNLANWDKIKDSDSVFIATVFLDCLCEDFIRNSEGVPGLEKVRDFTMRGRAIGLGAMGFHTYLQAKNIPYASLEAQFLSNEMAKHIHDESLRASQWLAEKFGEPEWCKGYGVRNTHRTAYAPTKSTALLMGGVSESWSPDPGMVFDMASAVGELRRIPPVFYEKMKEKGVYNEDTIRDIINHIGSVQHVDWLTEEEKQVFMNAYEVEQKVILRHASQRQKYTCQGQSLNFFVADEGSEDQIAELITMAFLDENILSQYYFYSKSGVVVPDECLSCSA</sequence>
<name>A0A1U9JXD6_9BURK</name>